<evidence type="ECO:0000313" key="10">
    <source>
        <dbReference type="Proteomes" id="UP000248817"/>
    </source>
</evidence>
<dbReference type="GO" id="GO:0016020">
    <property type="term" value="C:membrane"/>
    <property type="evidence" value="ECO:0007669"/>
    <property type="project" value="UniProtKB-SubCell"/>
</dbReference>
<evidence type="ECO:0000256" key="4">
    <source>
        <dbReference type="ARBA" id="ARBA00023065"/>
    </source>
</evidence>
<feature type="transmembrane region" description="Helical" evidence="7">
    <location>
        <begin position="244"/>
        <end position="264"/>
    </location>
</feature>
<evidence type="ECO:0000313" key="9">
    <source>
        <dbReference type="EMBL" id="PYI28750.1"/>
    </source>
</evidence>
<sequence>MTLSWPWHFITLSDAEKEQRRELLDLRGSYAQFSMLIAIVLVRLYVWASQPGSEPSKPNRRKPSPKSWLDSPPFVGWIETRRQYLVCSVWLVWLLSLCIWNSGEDYLHLTKSLGHVALSQFPFQVLMSPPLYLTSKPASPSLISVLTAIPQPTINAYHRLFGRLVIAPLLFGHALLYDSFFLQSSHPDFGVLFLKRIRDADVQWGILGVIAVTSVVLFARPAVKPRWALSLRSGSGSARMRQQVFWAVHVGLVVILGIAAYSHVEWARMYMIEGLVGSMANNAISTADTSSFSPLPDPRPSANSPRPEVPPNEQLLQQSTYHKASTPAGKHPIAALSETADQEWDQVRSRQSKTLSQAVKEYRRRYGMHPPPHFDKWFRFAQSKGVHLIDEYDTIYHSLLPFWALKPKTIRGRARETLGFDNSMIGVLIRNGTVTLAEGGTEEQKWQRSATVQMIKSFAEYLPDMDLVFNAHDEPRVIVPSEDLQRLVTAAREHAIPDASLTETPKNAWSDRPSDLNKGDRIDEVRTTRFSRFSHQSTWSYSRSSCPVDSPVRSLDEEPLDNLDSYAQSELGFIANTTAFSDICNTPSLKNTYGFFDRPNTFEVVHDLFPVFSQSKISSYQDILYPSPWYYADKVPYEAAQDVNWDAKLDKMYWRGSTTGGYSRAGGWRRQHRQLFVRNVIARDTAKVLAKQEDGEWASTEIDRSSLDDLFDIQFTYIGQCDAEDCAAQKEYFGVAEPVDQQDAWAYRHLVDIDGNAFSGRFYAFLRSKSLVYKIAIFREWHDEWLKPWVHYVPLRLTGDDYLEAVRYFVEDEDGKLTASKIAQTSHEWAHRALRSDDMEVWFFRLLLE</sequence>
<dbReference type="PANTHER" id="PTHR12203">
    <property type="entry name" value="KDEL LYS-ASP-GLU-LEU CONTAINING - RELATED"/>
    <property type="match status" value="1"/>
</dbReference>
<dbReference type="SMART" id="SM00672">
    <property type="entry name" value="CAP10"/>
    <property type="match status" value="1"/>
</dbReference>
<feature type="transmembrane region" description="Helical" evidence="7">
    <location>
        <begin position="202"/>
        <end position="223"/>
    </location>
</feature>
<dbReference type="Pfam" id="PF01794">
    <property type="entry name" value="Ferric_reduct"/>
    <property type="match status" value="1"/>
</dbReference>
<comment type="subcellular location">
    <subcellularLocation>
        <location evidence="1">Membrane</location>
        <topology evidence="1">Multi-pass membrane protein</topology>
    </subcellularLocation>
</comment>
<dbReference type="Pfam" id="PF05686">
    <property type="entry name" value="Glyco_transf_90"/>
    <property type="match status" value="1"/>
</dbReference>
<feature type="transmembrane region" description="Helical" evidence="7">
    <location>
        <begin position="160"/>
        <end position="182"/>
    </location>
</feature>
<keyword evidence="5 7" id="KW-0472">Membrane</keyword>
<protein>
    <recommendedName>
        <fullName evidence="8">Glycosyl transferase CAP10 domain-containing protein</fullName>
    </recommendedName>
</protein>
<feature type="region of interest" description="Disordered" evidence="6">
    <location>
        <begin position="288"/>
        <end position="312"/>
    </location>
</feature>
<dbReference type="AlphaFoldDB" id="A0A2V5IJT4"/>
<keyword evidence="4" id="KW-0813">Transport</keyword>
<evidence type="ECO:0000256" key="7">
    <source>
        <dbReference type="SAM" id="Phobius"/>
    </source>
</evidence>
<feature type="domain" description="Glycosyl transferase CAP10" evidence="8">
    <location>
        <begin position="568"/>
        <end position="849"/>
    </location>
</feature>
<dbReference type="InterPro" id="IPR051091">
    <property type="entry name" value="O-Glucosyltr/Glycosyltrsf_90"/>
</dbReference>
<evidence type="ECO:0000256" key="3">
    <source>
        <dbReference type="ARBA" id="ARBA00022989"/>
    </source>
</evidence>
<evidence type="ECO:0000259" key="8">
    <source>
        <dbReference type="SMART" id="SM00672"/>
    </source>
</evidence>
<keyword evidence="2 7" id="KW-0812">Transmembrane</keyword>
<reference evidence="9 10" key="1">
    <citation type="submission" date="2018-02" db="EMBL/GenBank/DDBJ databases">
        <title>The genomes of Aspergillus section Nigri reveals drivers in fungal speciation.</title>
        <authorList>
            <consortium name="DOE Joint Genome Institute"/>
            <person name="Vesth T.C."/>
            <person name="Nybo J."/>
            <person name="Theobald S."/>
            <person name="Brandl J."/>
            <person name="Frisvad J.C."/>
            <person name="Nielsen K.F."/>
            <person name="Lyhne E.K."/>
            <person name="Kogle M.E."/>
            <person name="Kuo A."/>
            <person name="Riley R."/>
            <person name="Clum A."/>
            <person name="Nolan M."/>
            <person name="Lipzen A."/>
            <person name="Salamov A."/>
            <person name="Henrissat B."/>
            <person name="Wiebenga A."/>
            <person name="De vries R.P."/>
            <person name="Grigoriev I.V."/>
            <person name="Mortensen U.H."/>
            <person name="Andersen M.R."/>
            <person name="Baker S.E."/>
        </authorList>
    </citation>
    <scope>NUCLEOTIDE SEQUENCE [LARGE SCALE GENOMIC DNA]</scope>
    <source>
        <strain evidence="9 10">CBS 114.80</strain>
    </source>
</reference>
<keyword evidence="10" id="KW-1185">Reference proteome</keyword>
<dbReference type="InterPro" id="IPR013130">
    <property type="entry name" value="Fe3_Rdtase_TM_dom"/>
</dbReference>
<dbReference type="InterPro" id="IPR006598">
    <property type="entry name" value="CAP10"/>
</dbReference>
<keyword evidence="4" id="KW-0406">Ion transport</keyword>
<feature type="transmembrane region" description="Helical" evidence="7">
    <location>
        <begin position="30"/>
        <end position="48"/>
    </location>
</feature>
<dbReference type="Proteomes" id="UP000248817">
    <property type="component" value="Unassembled WGS sequence"/>
</dbReference>
<proteinExistence type="predicted"/>
<dbReference type="GO" id="GO:0006811">
    <property type="term" value="P:monoatomic ion transport"/>
    <property type="evidence" value="ECO:0007669"/>
    <property type="project" value="UniProtKB-KW"/>
</dbReference>
<organism evidence="9 10">
    <name type="scientific">Aspergillus indologenus CBS 114.80</name>
    <dbReference type="NCBI Taxonomy" id="1450541"/>
    <lineage>
        <taxon>Eukaryota</taxon>
        <taxon>Fungi</taxon>
        <taxon>Dikarya</taxon>
        <taxon>Ascomycota</taxon>
        <taxon>Pezizomycotina</taxon>
        <taxon>Eurotiomycetes</taxon>
        <taxon>Eurotiomycetidae</taxon>
        <taxon>Eurotiales</taxon>
        <taxon>Aspergillaceae</taxon>
        <taxon>Aspergillus</taxon>
        <taxon>Aspergillus subgen. Circumdati</taxon>
    </lineage>
</organism>
<name>A0A2V5IJT4_9EURO</name>
<evidence type="ECO:0000256" key="5">
    <source>
        <dbReference type="ARBA" id="ARBA00023136"/>
    </source>
</evidence>
<keyword evidence="3 7" id="KW-1133">Transmembrane helix</keyword>
<gene>
    <name evidence="9" type="ORF">BP00DRAFT_459142</name>
</gene>
<dbReference type="GO" id="GO:0016491">
    <property type="term" value="F:oxidoreductase activity"/>
    <property type="evidence" value="ECO:0007669"/>
    <property type="project" value="UniProtKB-ARBA"/>
</dbReference>
<dbReference type="PANTHER" id="PTHR12203:SF104">
    <property type="entry name" value="PROTEIN CAP1, PUTATIVE (AFU_ORTHOLOGUE AFUA_1G05595)-RELATED"/>
    <property type="match status" value="1"/>
</dbReference>
<dbReference type="EMBL" id="KZ825542">
    <property type="protein sequence ID" value="PYI28750.1"/>
    <property type="molecule type" value="Genomic_DNA"/>
</dbReference>
<evidence type="ECO:0000256" key="6">
    <source>
        <dbReference type="SAM" id="MobiDB-lite"/>
    </source>
</evidence>
<evidence type="ECO:0000256" key="1">
    <source>
        <dbReference type="ARBA" id="ARBA00004141"/>
    </source>
</evidence>
<accession>A0A2V5IJT4</accession>
<evidence type="ECO:0000256" key="2">
    <source>
        <dbReference type="ARBA" id="ARBA00022692"/>
    </source>
</evidence>